<gene>
    <name evidence="1" type="ORF">BV133_2796</name>
</gene>
<dbReference type="AlphaFoldDB" id="A0A182D4L7"/>
<name>A0A182D4L7_BLAVI</name>
<organism evidence="1">
    <name type="scientific">Blastochloris viridis</name>
    <name type="common">Rhodopseudomonas viridis</name>
    <dbReference type="NCBI Taxonomy" id="1079"/>
    <lineage>
        <taxon>Bacteria</taxon>
        <taxon>Pseudomonadati</taxon>
        <taxon>Pseudomonadota</taxon>
        <taxon>Alphaproteobacteria</taxon>
        <taxon>Hyphomicrobiales</taxon>
        <taxon>Blastochloridaceae</taxon>
        <taxon>Blastochloris</taxon>
    </lineage>
</organism>
<reference evidence="1" key="1">
    <citation type="journal article" date="2015" name="Genome Announc.">
        <title>Complete Genome Sequence of the Bacteriochlorophyll b-Producing Photosynthetic Bacterium Blastochloris viridis.</title>
        <authorList>
            <person name="Tsukatani Y."/>
            <person name="Hirose Y."/>
            <person name="Harada J."/>
            <person name="Misawa N."/>
            <person name="Mori K."/>
            <person name="Inoue K."/>
            <person name="Tamiaki H."/>
        </authorList>
    </citation>
    <scope>NUCLEOTIDE SEQUENCE [LARGE SCALE GENOMIC DNA]</scope>
    <source>
        <strain evidence="1">DSM 133</strain>
    </source>
</reference>
<evidence type="ECO:0000313" key="1">
    <source>
        <dbReference type="EMBL" id="BAS00390.1"/>
    </source>
</evidence>
<sequence length="38" mass="3941">MLETGVMGDQAAFVDDVSVTSYPSANLTPSTREVAPAI</sequence>
<accession>A0A182D4L7</accession>
<proteinExistence type="predicted"/>
<protein>
    <submittedName>
        <fullName evidence="1">Uncharacterized protein</fullName>
    </submittedName>
</protein>
<dbReference type="EMBL" id="AP014854">
    <property type="protein sequence ID" value="BAS00390.1"/>
    <property type="molecule type" value="Genomic_DNA"/>
</dbReference>